<comment type="caution">
    <text evidence="2">The sequence shown here is derived from an EMBL/GenBank/DDBJ whole genome shotgun (WGS) entry which is preliminary data.</text>
</comment>
<gene>
    <name evidence="2" type="ORF">A3E44_01510</name>
</gene>
<proteinExistence type="predicted"/>
<protein>
    <recommendedName>
        <fullName evidence="1">Soluble ligand binding domain-containing protein</fullName>
    </recommendedName>
</protein>
<dbReference type="PANTHER" id="PTHR21180:SF32">
    <property type="entry name" value="ENDONUCLEASE_EXONUCLEASE_PHOSPHATASE FAMILY DOMAIN-CONTAINING PROTEIN 1"/>
    <property type="match status" value="1"/>
</dbReference>
<dbReference type="GO" id="GO:0015628">
    <property type="term" value="P:protein secretion by the type II secretion system"/>
    <property type="evidence" value="ECO:0007669"/>
    <property type="project" value="TreeGrafter"/>
</dbReference>
<dbReference type="InterPro" id="IPR019554">
    <property type="entry name" value="Soluble_ligand-bd"/>
</dbReference>
<name>A0A1F8AST6_9BACT</name>
<evidence type="ECO:0000313" key="2">
    <source>
        <dbReference type="EMBL" id="OGM54817.1"/>
    </source>
</evidence>
<dbReference type="GO" id="GO:0015627">
    <property type="term" value="C:type II protein secretion system complex"/>
    <property type="evidence" value="ECO:0007669"/>
    <property type="project" value="TreeGrafter"/>
</dbReference>
<evidence type="ECO:0000313" key="3">
    <source>
        <dbReference type="Proteomes" id="UP000178603"/>
    </source>
</evidence>
<sequence length="193" mass="21108">MLPKFKWQLLMLLVGLILIGGGFVLGNSSSGSPKVEIINDESSLNDLGDVVVEVSGQINKPGVYNLSAGSRVEDVINAAGGLTSEADTEFVEKRINRAARLSDGQKIYIPSEEENSKIPNSQNSNNEILGVLDNLININTASQSELESLWGIGPVYAQNIIEQRPYSSVEELLTKKIIKQNVYDRVKDQISVY</sequence>
<dbReference type="Gene3D" id="3.10.560.10">
    <property type="entry name" value="Outer membrane lipoprotein wza domain like"/>
    <property type="match status" value="1"/>
</dbReference>
<dbReference type="SUPFAM" id="SSF142984">
    <property type="entry name" value="Nqo1 middle domain-like"/>
    <property type="match status" value="1"/>
</dbReference>
<evidence type="ECO:0000259" key="1">
    <source>
        <dbReference type="Pfam" id="PF10531"/>
    </source>
</evidence>
<dbReference type="Gene3D" id="1.10.150.320">
    <property type="entry name" value="Photosystem II 12 kDa extrinsic protein"/>
    <property type="match status" value="1"/>
</dbReference>
<dbReference type="Proteomes" id="UP000178603">
    <property type="component" value="Unassembled WGS sequence"/>
</dbReference>
<dbReference type="SUPFAM" id="SSF81585">
    <property type="entry name" value="PsbU/PolX domain-like"/>
    <property type="match status" value="1"/>
</dbReference>
<dbReference type="PANTHER" id="PTHR21180">
    <property type="entry name" value="ENDONUCLEASE/EXONUCLEASE/PHOSPHATASE FAMILY DOMAIN-CONTAINING PROTEIN 1"/>
    <property type="match status" value="1"/>
</dbReference>
<dbReference type="Pfam" id="PF10531">
    <property type="entry name" value="SLBB"/>
    <property type="match status" value="1"/>
</dbReference>
<reference evidence="2 3" key="1">
    <citation type="journal article" date="2016" name="Nat. Commun.">
        <title>Thousands of microbial genomes shed light on interconnected biogeochemical processes in an aquifer system.</title>
        <authorList>
            <person name="Anantharaman K."/>
            <person name="Brown C.T."/>
            <person name="Hug L.A."/>
            <person name="Sharon I."/>
            <person name="Castelle C.J."/>
            <person name="Probst A.J."/>
            <person name="Thomas B.C."/>
            <person name="Singh A."/>
            <person name="Wilkins M.J."/>
            <person name="Karaoz U."/>
            <person name="Brodie E.L."/>
            <person name="Williams K.H."/>
            <person name="Hubbard S.S."/>
            <person name="Banfield J.F."/>
        </authorList>
    </citation>
    <scope>NUCLEOTIDE SEQUENCE [LARGE SCALE GENOMIC DNA]</scope>
</reference>
<dbReference type="EMBL" id="MGGW01000009">
    <property type="protein sequence ID" value="OGM54817.1"/>
    <property type="molecule type" value="Genomic_DNA"/>
</dbReference>
<dbReference type="Pfam" id="PF12836">
    <property type="entry name" value="HHH_3"/>
    <property type="match status" value="1"/>
</dbReference>
<dbReference type="InterPro" id="IPR051675">
    <property type="entry name" value="Endo/Exo/Phosphatase_dom_1"/>
</dbReference>
<dbReference type="AlphaFoldDB" id="A0A1F8AST6"/>
<feature type="domain" description="Soluble ligand binding" evidence="1">
    <location>
        <begin position="51"/>
        <end position="89"/>
    </location>
</feature>
<accession>A0A1F8AST6</accession>
<organism evidence="2 3">
    <name type="scientific">Candidatus Woesebacteria bacterium RIFCSPHIGHO2_12_FULL_41_24</name>
    <dbReference type="NCBI Taxonomy" id="1802510"/>
    <lineage>
        <taxon>Bacteria</taxon>
        <taxon>Candidatus Woeseibacteriota</taxon>
    </lineage>
</organism>